<organism evidence="3 4">
    <name type="scientific">Streptoalloteichus hindustanus</name>
    <dbReference type="NCBI Taxonomy" id="2017"/>
    <lineage>
        <taxon>Bacteria</taxon>
        <taxon>Bacillati</taxon>
        <taxon>Actinomycetota</taxon>
        <taxon>Actinomycetes</taxon>
        <taxon>Pseudonocardiales</taxon>
        <taxon>Pseudonocardiaceae</taxon>
        <taxon>Streptoalloteichus</taxon>
    </lineage>
</organism>
<feature type="region of interest" description="Disordered" evidence="2">
    <location>
        <begin position="53"/>
        <end position="74"/>
    </location>
</feature>
<comment type="similarity">
    <text evidence="1">Belongs to the asp23 family.</text>
</comment>
<feature type="compositionally biased region" description="Basic and acidic residues" evidence="2">
    <location>
        <begin position="12"/>
        <end position="30"/>
    </location>
</feature>
<name>A0A1M5H643_STRHI</name>
<dbReference type="InterPro" id="IPR005531">
    <property type="entry name" value="Asp23"/>
</dbReference>
<dbReference type="EMBL" id="FQVN01000006">
    <property type="protein sequence ID" value="SHG11481.1"/>
    <property type="molecule type" value="Genomic_DNA"/>
</dbReference>
<accession>A0A1M5H643</accession>
<evidence type="ECO:0000256" key="2">
    <source>
        <dbReference type="SAM" id="MobiDB-lite"/>
    </source>
</evidence>
<keyword evidence="4" id="KW-1185">Reference proteome</keyword>
<reference evidence="3 4" key="1">
    <citation type="submission" date="2016-11" db="EMBL/GenBank/DDBJ databases">
        <authorList>
            <person name="Jaros S."/>
            <person name="Januszkiewicz K."/>
            <person name="Wedrychowicz H."/>
        </authorList>
    </citation>
    <scope>NUCLEOTIDE SEQUENCE [LARGE SCALE GENOMIC DNA]</scope>
    <source>
        <strain evidence="3 4">DSM 44523</strain>
    </source>
</reference>
<proteinExistence type="inferred from homology"/>
<evidence type="ECO:0000256" key="1">
    <source>
        <dbReference type="ARBA" id="ARBA00005721"/>
    </source>
</evidence>
<dbReference type="STRING" id="2017.SAMN05444320_106420"/>
<dbReference type="AlphaFoldDB" id="A0A1M5H643"/>
<gene>
    <name evidence="3" type="ORF">SAMN05444320_106420</name>
</gene>
<sequence>MSAPTTTGAPHPPRDDPPRRELPAPEDRGTLRVHPSVVRRIAERCADLTPGVVRAPRGLGRGDQGSRAHVSGDGNDVDIALDVALRYPTAVRGAAAALRRRVAEEVRRVTGYHVRSVHVTVSALLPETTPRVE</sequence>
<protein>
    <submittedName>
        <fullName evidence="3">Uncharacterized conserved protein YloU, alkaline shock protein (Asp23) family</fullName>
    </submittedName>
</protein>
<dbReference type="RefSeq" id="WP_073485739.1">
    <property type="nucleotide sequence ID" value="NZ_FQVN01000006.1"/>
</dbReference>
<evidence type="ECO:0000313" key="3">
    <source>
        <dbReference type="EMBL" id="SHG11481.1"/>
    </source>
</evidence>
<dbReference type="Proteomes" id="UP000184501">
    <property type="component" value="Unassembled WGS sequence"/>
</dbReference>
<dbReference type="Pfam" id="PF03780">
    <property type="entry name" value="Asp23"/>
    <property type="match status" value="1"/>
</dbReference>
<evidence type="ECO:0000313" key="4">
    <source>
        <dbReference type="Proteomes" id="UP000184501"/>
    </source>
</evidence>
<feature type="region of interest" description="Disordered" evidence="2">
    <location>
        <begin position="1"/>
        <end position="33"/>
    </location>
</feature>